<proteinExistence type="predicted"/>
<keyword evidence="1" id="KW-0479">Metal-binding</keyword>
<feature type="compositionally biased region" description="Basic and acidic residues" evidence="2">
    <location>
        <begin position="360"/>
        <end position="372"/>
    </location>
</feature>
<feature type="domain" description="C2H2-type" evidence="3">
    <location>
        <begin position="48"/>
        <end position="70"/>
    </location>
</feature>
<dbReference type="EMBL" id="CAAALY010014057">
    <property type="protein sequence ID" value="VEL12193.1"/>
    <property type="molecule type" value="Genomic_DNA"/>
</dbReference>
<dbReference type="SMART" id="SM00355">
    <property type="entry name" value="ZnF_C2H2"/>
    <property type="match status" value="3"/>
</dbReference>
<comment type="caution">
    <text evidence="4">The sequence shown here is derived from an EMBL/GenBank/DDBJ whole genome shotgun (WGS) entry which is preliminary data.</text>
</comment>
<feature type="compositionally biased region" description="Polar residues" evidence="2">
    <location>
        <begin position="333"/>
        <end position="343"/>
    </location>
</feature>
<evidence type="ECO:0000256" key="2">
    <source>
        <dbReference type="SAM" id="MobiDB-lite"/>
    </source>
</evidence>
<evidence type="ECO:0000256" key="1">
    <source>
        <dbReference type="PROSITE-ProRule" id="PRU00042"/>
    </source>
</evidence>
<organism evidence="4 5">
    <name type="scientific">Protopolystoma xenopodis</name>
    <dbReference type="NCBI Taxonomy" id="117903"/>
    <lineage>
        <taxon>Eukaryota</taxon>
        <taxon>Metazoa</taxon>
        <taxon>Spiralia</taxon>
        <taxon>Lophotrochozoa</taxon>
        <taxon>Platyhelminthes</taxon>
        <taxon>Monogenea</taxon>
        <taxon>Polyopisthocotylea</taxon>
        <taxon>Polystomatidea</taxon>
        <taxon>Polystomatidae</taxon>
        <taxon>Protopolystoma</taxon>
    </lineage>
</organism>
<dbReference type="GO" id="GO:0008270">
    <property type="term" value="F:zinc ion binding"/>
    <property type="evidence" value="ECO:0007669"/>
    <property type="project" value="UniProtKB-KW"/>
</dbReference>
<feature type="region of interest" description="Disordered" evidence="2">
    <location>
        <begin position="156"/>
        <end position="185"/>
    </location>
</feature>
<gene>
    <name evidence="4" type="ORF">PXEA_LOCUS5633</name>
</gene>
<sequence length="433" mass="47295">MGLLPQVNAQDVLALHCPLCAFHSHWLNLLEAHFSRHHGARSAEFRLYQCSKCHKIASSKAFLSEHLVLHHRSGGKAKTTRWSRLDSLDARPGCRDNGHYEADSPPGDVVRRAESVNQPLADATETSGLERLASKSPDNEPGYIITFFRGHLCAHAPRPTESSTESRRDGPPGTTDIDATEANDRPVHLETTAACRHCSPGRRAHNRFAGLGLRHQCLFCPFTSAQPARLARHYVEHGIRRLQFFTAPSADATDRPKTNGGPASMKAPEADEAEEECPQASVAEAGKGETTDAGPDPDGDRAEDDEVDDNQVVKAAGGETKKPVSEGLLDDNGQMNYAKSSPDSADLKKRCEAMPSMLLPDHRGRRQVESRMKGRPITRGGEEIKKENEPATRPKKSKTTRKTSASGTGHPSQPDWCDQFSVGGCPRAIRGKF</sequence>
<evidence type="ECO:0000259" key="3">
    <source>
        <dbReference type="PROSITE" id="PS50157"/>
    </source>
</evidence>
<keyword evidence="1" id="KW-0863">Zinc-finger</keyword>
<evidence type="ECO:0000313" key="4">
    <source>
        <dbReference type="EMBL" id="VEL12193.1"/>
    </source>
</evidence>
<keyword evidence="5" id="KW-1185">Reference proteome</keyword>
<feature type="compositionally biased region" description="Basic and acidic residues" evidence="2">
    <location>
        <begin position="380"/>
        <end position="392"/>
    </location>
</feature>
<accession>A0A3S5B3I1</accession>
<dbReference type="Proteomes" id="UP000784294">
    <property type="component" value="Unassembled WGS sequence"/>
</dbReference>
<dbReference type="InterPro" id="IPR013087">
    <property type="entry name" value="Znf_C2H2_type"/>
</dbReference>
<dbReference type="PROSITE" id="PS50157">
    <property type="entry name" value="ZINC_FINGER_C2H2_2"/>
    <property type="match status" value="1"/>
</dbReference>
<protein>
    <recommendedName>
        <fullName evidence="3">C2H2-type domain-containing protein</fullName>
    </recommendedName>
</protein>
<dbReference type="OrthoDB" id="6247196at2759"/>
<dbReference type="AlphaFoldDB" id="A0A3S5B3I1"/>
<feature type="region of interest" description="Disordered" evidence="2">
    <location>
        <begin position="246"/>
        <end position="422"/>
    </location>
</feature>
<keyword evidence="1" id="KW-0862">Zinc</keyword>
<feature type="compositionally biased region" description="Acidic residues" evidence="2">
    <location>
        <begin position="295"/>
        <end position="309"/>
    </location>
</feature>
<reference evidence="4" key="1">
    <citation type="submission" date="2018-11" db="EMBL/GenBank/DDBJ databases">
        <authorList>
            <consortium name="Pathogen Informatics"/>
        </authorList>
    </citation>
    <scope>NUCLEOTIDE SEQUENCE</scope>
</reference>
<feature type="region of interest" description="Disordered" evidence="2">
    <location>
        <begin position="118"/>
        <end position="137"/>
    </location>
</feature>
<name>A0A3S5B3I1_9PLAT</name>
<evidence type="ECO:0000313" key="5">
    <source>
        <dbReference type="Proteomes" id="UP000784294"/>
    </source>
</evidence>
<dbReference type="Gene3D" id="3.30.160.60">
    <property type="entry name" value="Classic Zinc Finger"/>
    <property type="match status" value="1"/>
</dbReference>